<accession>A0A8T0FLR5</accession>
<feature type="compositionally biased region" description="Acidic residues" evidence="1">
    <location>
        <begin position="145"/>
        <end position="156"/>
    </location>
</feature>
<name>A0A8T0FLR5_ARGBR</name>
<reference evidence="2" key="1">
    <citation type="journal article" date="2020" name="bioRxiv">
        <title>Chromosome-level reference genome of the European wasp spider Argiope bruennichi: a resource for studies on range expansion and evolutionary adaptation.</title>
        <authorList>
            <person name="Sheffer M.M."/>
            <person name="Hoppe A."/>
            <person name="Krehenwinkel H."/>
            <person name="Uhl G."/>
            <person name="Kuss A.W."/>
            <person name="Jensen L."/>
            <person name="Jensen C."/>
            <person name="Gillespie R.G."/>
            <person name="Hoff K.J."/>
            <person name="Prost S."/>
        </authorList>
    </citation>
    <scope>NUCLEOTIDE SEQUENCE</scope>
</reference>
<dbReference type="Proteomes" id="UP000807504">
    <property type="component" value="Unassembled WGS sequence"/>
</dbReference>
<keyword evidence="3" id="KW-1185">Reference proteome</keyword>
<evidence type="ECO:0000313" key="2">
    <source>
        <dbReference type="EMBL" id="KAF8791168.1"/>
    </source>
</evidence>
<dbReference type="AlphaFoldDB" id="A0A8T0FLR5"/>
<protein>
    <submittedName>
        <fullName evidence="2">Uncharacterized protein</fullName>
    </submittedName>
</protein>
<feature type="compositionally biased region" description="Polar residues" evidence="1">
    <location>
        <begin position="124"/>
        <end position="139"/>
    </location>
</feature>
<dbReference type="EMBL" id="JABXBU010000011">
    <property type="protein sequence ID" value="KAF8791168.1"/>
    <property type="molecule type" value="Genomic_DNA"/>
</dbReference>
<organism evidence="2 3">
    <name type="scientific">Argiope bruennichi</name>
    <name type="common">Wasp spider</name>
    <name type="synonym">Aranea bruennichi</name>
    <dbReference type="NCBI Taxonomy" id="94029"/>
    <lineage>
        <taxon>Eukaryota</taxon>
        <taxon>Metazoa</taxon>
        <taxon>Ecdysozoa</taxon>
        <taxon>Arthropoda</taxon>
        <taxon>Chelicerata</taxon>
        <taxon>Arachnida</taxon>
        <taxon>Araneae</taxon>
        <taxon>Araneomorphae</taxon>
        <taxon>Entelegynae</taxon>
        <taxon>Araneoidea</taxon>
        <taxon>Araneidae</taxon>
        <taxon>Argiope</taxon>
    </lineage>
</organism>
<comment type="caution">
    <text evidence="2">The sequence shown here is derived from an EMBL/GenBank/DDBJ whole genome shotgun (WGS) entry which is preliminary data.</text>
</comment>
<gene>
    <name evidence="2" type="ORF">HNY73_006084</name>
</gene>
<sequence length="191" mass="21565">MDFMKSFNTFFDFLAGIWNPELRKREVYKPKLGLELLFLAWFPANLFVRRSLANVECLHDYAVAPNPGEVPFHDVKDKMKGSIRMLCFWINVNILHRSGLHFLLFLNGVLDYIKSLGHKTTKIQPSCPNAGQDAENNGQVLPPEDSQEDPTVEQNEEQSGLETFEKASSVVYSSSVHKDTSQVAASGCIAW</sequence>
<reference evidence="2" key="2">
    <citation type="submission" date="2020-06" db="EMBL/GenBank/DDBJ databases">
        <authorList>
            <person name="Sheffer M."/>
        </authorList>
    </citation>
    <scope>NUCLEOTIDE SEQUENCE</scope>
</reference>
<feature type="region of interest" description="Disordered" evidence="1">
    <location>
        <begin position="124"/>
        <end position="161"/>
    </location>
</feature>
<evidence type="ECO:0000256" key="1">
    <source>
        <dbReference type="SAM" id="MobiDB-lite"/>
    </source>
</evidence>
<proteinExistence type="predicted"/>
<evidence type="ECO:0000313" key="3">
    <source>
        <dbReference type="Proteomes" id="UP000807504"/>
    </source>
</evidence>